<accession>A0A5R9JFG3</accession>
<keyword evidence="5" id="KW-1185">Reference proteome</keyword>
<feature type="domain" description="Beta-lactamase-related" evidence="2">
    <location>
        <begin position="19"/>
        <end position="359"/>
    </location>
</feature>
<evidence type="ECO:0000313" key="4">
    <source>
        <dbReference type="EMBL" id="TLU73038.1"/>
    </source>
</evidence>
<sequence>MLALAVAAPALASPPANFAERVDALRQQIGVPGLSIVVVEHGRTSFLHGSGVRALGKPDPVDADTIFPTGSTGKAFTVAALATLVDAGRIGWDDRVIDRLPGFQMYDPWVTREMTIRDLLVHRSGLGLGEGDLVSVPRSNLSRAEAVHRLRFLKPATSFRSGFAYDNVLYMAAGELIEAVSGKSWEDYVREHVLVPAGMLHSTSDDAGRYRDPDRAFPHARTSGLVRGAGPALAFDEHDELGRDLAPAGGLAISARDMARWLQIQLAHGRLPQGGRLFSEAAHDEMWKPEVLQPIDAEPPALRGTQPMFNTYAMGWEVRDYHGARLVWHAGGMLGFQSIVVLLPDQDVGFAVEINSEEPAILFGLMYELLDHYLGLPFSDWPKRFQADAATRLDAAVQRVRTMQARPPAGSPSAPLDHYAGRYADAWYGQIVVGQQKDGLTIDFRSTPRMSGSLEHWQYDTFLTHFTDPTLEPALVTFALDATGHVARVSMTPFSPVADFSYDYQDLDFRPSASSR</sequence>
<dbReference type="InterPro" id="IPR001466">
    <property type="entry name" value="Beta-lactam-related"/>
</dbReference>
<proteinExistence type="predicted"/>
<dbReference type="PANTHER" id="PTHR46825:SF15">
    <property type="entry name" value="BETA-LACTAMASE-RELATED DOMAIN-CONTAINING PROTEIN"/>
    <property type="match status" value="1"/>
</dbReference>
<feature type="chain" id="PRO_5024433248" evidence="1">
    <location>
        <begin position="19"/>
        <end position="516"/>
    </location>
</feature>
<dbReference type="InterPro" id="IPR050491">
    <property type="entry name" value="AmpC-like"/>
</dbReference>
<dbReference type="RefSeq" id="WP_138325662.1">
    <property type="nucleotide sequence ID" value="NZ_VCDI01000002.1"/>
</dbReference>
<feature type="signal peptide" evidence="1">
    <location>
        <begin position="1"/>
        <end position="18"/>
    </location>
</feature>
<dbReference type="SUPFAM" id="SSF56601">
    <property type="entry name" value="beta-lactamase/transpeptidase-like"/>
    <property type="match status" value="1"/>
</dbReference>
<feature type="domain" description="Peptidase S12 Pab87-related C-terminal" evidence="3">
    <location>
        <begin position="406"/>
        <end position="510"/>
    </location>
</feature>
<dbReference type="GO" id="GO:0016787">
    <property type="term" value="F:hydrolase activity"/>
    <property type="evidence" value="ECO:0007669"/>
    <property type="project" value="UniProtKB-KW"/>
</dbReference>
<dbReference type="Pfam" id="PF00144">
    <property type="entry name" value="Beta-lactamase"/>
    <property type="match status" value="1"/>
</dbReference>
<comment type="caution">
    <text evidence="4">The sequence shown here is derived from an EMBL/GenBank/DDBJ whole genome shotgun (WGS) entry which is preliminary data.</text>
</comment>
<gene>
    <name evidence="4" type="ORF">FE263_06250</name>
</gene>
<dbReference type="Gene3D" id="2.40.128.600">
    <property type="match status" value="1"/>
</dbReference>
<reference evidence="4 5" key="1">
    <citation type="submission" date="2019-05" db="EMBL/GenBank/DDBJ databases">
        <authorList>
            <person name="Pankratov T."/>
            <person name="Grouzdev D."/>
        </authorList>
    </citation>
    <scope>NUCLEOTIDE SEQUENCE [LARGE SCALE GENOMIC DNA]</scope>
    <source>
        <strain evidence="4 5">KEBCLARHB70R</strain>
    </source>
</reference>
<organism evidence="4 5">
    <name type="scientific">Lichenicoccus roseus</name>
    <dbReference type="NCBI Taxonomy" id="2683649"/>
    <lineage>
        <taxon>Bacteria</taxon>
        <taxon>Pseudomonadati</taxon>
        <taxon>Pseudomonadota</taxon>
        <taxon>Alphaproteobacteria</taxon>
        <taxon>Acetobacterales</taxon>
        <taxon>Acetobacteraceae</taxon>
        <taxon>Lichenicoccus</taxon>
    </lineage>
</organism>
<dbReference type="Proteomes" id="UP000305654">
    <property type="component" value="Unassembled WGS sequence"/>
</dbReference>
<dbReference type="InterPro" id="IPR012338">
    <property type="entry name" value="Beta-lactam/transpept-like"/>
</dbReference>
<evidence type="ECO:0000259" key="3">
    <source>
        <dbReference type="Pfam" id="PF11954"/>
    </source>
</evidence>
<dbReference type="EMBL" id="VCDI01000002">
    <property type="protein sequence ID" value="TLU73038.1"/>
    <property type="molecule type" value="Genomic_DNA"/>
</dbReference>
<dbReference type="InterPro" id="IPR021860">
    <property type="entry name" value="Peptidase_S12_Pab87-rel_C"/>
</dbReference>
<dbReference type="AlphaFoldDB" id="A0A5R9JFG3"/>
<dbReference type="OrthoDB" id="5377981at2"/>
<evidence type="ECO:0000313" key="5">
    <source>
        <dbReference type="Proteomes" id="UP000305654"/>
    </source>
</evidence>
<dbReference type="PANTHER" id="PTHR46825">
    <property type="entry name" value="D-ALANYL-D-ALANINE-CARBOXYPEPTIDASE/ENDOPEPTIDASE AMPH"/>
    <property type="match status" value="1"/>
</dbReference>
<name>A0A5R9JFG3_9PROT</name>
<evidence type="ECO:0000259" key="2">
    <source>
        <dbReference type="Pfam" id="PF00144"/>
    </source>
</evidence>
<keyword evidence="4" id="KW-0378">Hydrolase</keyword>
<evidence type="ECO:0000256" key="1">
    <source>
        <dbReference type="SAM" id="SignalP"/>
    </source>
</evidence>
<dbReference type="Gene3D" id="3.40.710.10">
    <property type="entry name" value="DD-peptidase/beta-lactamase superfamily"/>
    <property type="match status" value="1"/>
</dbReference>
<protein>
    <submittedName>
        <fullName evidence="4">Serine hydrolase</fullName>
    </submittedName>
</protein>
<keyword evidence="1" id="KW-0732">Signal</keyword>
<dbReference type="Pfam" id="PF11954">
    <property type="entry name" value="DUF3471"/>
    <property type="match status" value="1"/>
</dbReference>